<accession>A0A139AVX2</accession>
<dbReference type="EMBL" id="KQ965734">
    <property type="protein sequence ID" value="KXS20891.1"/>
    <property type="molecule type" value="Genomic_DNA"/>
</dbReference>
<protein>
    <submittedName>
        <fullName evidence="2">Uncharacterized protein</fullName>
    </submittedName>
</protein>
<dbReference type="Proteomes" id="UP000070544">
    <property type="component" value="Unassembled WGS sequence"/>
</dbReference>
<feature type="compositionally biased region" description="Polar residues" evidence="1">
    <location>
        <begin position="139"/>
        <end position="150"/>
    </location>
</feature>
<gene>
    <name evidence="2" type="ORF">M427DRAFT_51847</name>
</gene>
<feature type="compositionally biased region" description="Basic and acidic residues" evidence="1">
    <location>
        <begin position="86"/>
        <end position="106"/>
    </location>
</feature>
<name>A0A139AVX2_GONPJ</name>
<evidence type="ECO:0000256" key="1">
    <source>
        <dbReference type="SAM" id="MobiDB-lite"/>
    </source>
</evidence>
<reference evidence="2 3" key="1">
    <citation type="journal article" date="2015" name="Genome Biol. Evol.">
        <title>Phylogenomic analyses indicate that early fungi evolved digesting cell walls of algal ancestors of land plants.</title>
        <authorList>
            <person name="Chang Y."/>
            <person name="Wang S."/>
            <person name="Sekimoto S."/>
            <person name="Aerts A.L."/>
            <person name="Choi C."/>
            <person name="Clum A."/>
            <person name="LaButti K.M."/>
            <person name="Lindquist E.A."/>
            <person name="Yee Ngan C."/>
            <person name="Ohm R.A."/>
            <person name="Salamov A.A."/>
            <person name="Grigoriev I.V."/>
            <person name="Spatafora J.W."/>
            <person name="Berbee M.L."/>
        </authorList>
    </citation>
    <scope>NUCLEOTIDE SEQUENCE [LARGE SCALE GENOMIC DNA]</scope>
    <source>
        <strain evidence="2 3">JEL478</strain>
    </source>
</reference>
<keyword evidence="3" id="KW-1185">Reference proteome</keyword>
<organism evidence="2 3">
    <name type="scientific">Gonapodya prolifera (strain JEL478)</name>
    <name type="common">Monoblepharis prolifera</name>
    <dbReference type="NCBI Taxonomy" id="1344416"/>
    <lineage>
        <taxon>Eukaryota</taxon>
        <taxon>Fungi</taxon>
        <taxon>Fungi incertae sedis</taxon>
        <taxon>Chytridiomycota</taxon>
        <taxon>Chytridiomycota incertae sedis</taxon>
        <taxon>Monoblepharidomycetes</taxon>
        <taxon>Monoblepharidales</taxon>
        <taxon>Gonapodyaceae</taxon>
        <taxon>Gonapodya</taxon>
    </lineage>
</organism>
<evidence type="ECO:0000313" key="2">
    <source>
        <dbReference type="EMBL" id="KXS20891.1"/>
    </source>
</evidence>
<feature type="compositionally biased region" description="Low complexity" evidence="1">
    <location>
        <begin position="52"/>
        <end position="85"/>
    </location>
</feature>
<proteinExistence type="predicted"/>
<evidence type="ECO:0000313" key="3">
    <source>
        <dbReference type="Proteomes" id="UP000070544"/>
    </source>
</evidence>
<feature type="region of interest" description="Disordered" evidence="1">
    <location>
        <begin position="1"/>
        <end position="153"/>
    </location>
</feature>
<dbReference type="AlphaFoldDB" id="A0A139AVX2"/>
<sequence length="251" mass="26007">MSSAGRTVSHALSPRPDGQNRRGGAPTNAWAGGAPRDPARGSTPPVRDRPLSGSSPGASSGSRSTGIASPSSPNPAWSSQSAWGGTRERRDDSGERSDKPHGREHSQATGAGSGGSHPPWPGRGQHWGEKSGSGAQLVRRTSSGATSTGVPGQFDSKAAHAFLSGAFGEVWERAHSLEVREDDKPSVFQPFASASSQSSVVVVKGPVNWDKSDQFITASGISVADALRKVAKAYEVEGKSNESSRKEVNGN</sequence>